<dbReference type="PANTHER" id="PTHR30329:SF21">
    <property type="entry name" value="LIPOPROTEIN YIAD-RELATED"/>
    <property type="match status" value="1"/>
</dbReference>
<feature type="domain" description="OmpA-like" evidence="3">
    <location>
        <begin position="90"/>
        <end position="228"/>
    </location>
</feature>
<sequence length="239" mass="27231">MSQLRSLFGKGHSGGSGDEHHWLSVSDLMAGLMMVFLFISIALMRHALLERDRIKEVAVAYQENQVAIYDALMEEFEEDLEIWQASVDDDTLAFTFQSPEVLFATGSEALRPRFQQILDDFFPRYLDILLDFSDSINEVRVEGHTSSRWAADSTVQEAYFNNMELSQGRTRSVLGYLYDLPEMSSQQEWIKANIAAVGFSSSRVVLDREGNEDPDQSRRVSFRVITNAETQIRQILDGN</sequence>
<dbReference type="InterPro" id="IPR050330">
    <property type="entry name" value="Bact_OuterMem_StrucFunc"/>
</dbReference>
<keyword evidence="1 2" id="KW-0472">Membrane</keyword>
<accession>A0A2N7TV56</accession>
<evidence type="ECO:0000259" key="3">
    <source>
        <dbReference type="PROSITE" id="PS51123"/>
    </source>
</evidence>
<dbReference type="GO" id="GO:0016020">
    <property type="term" value="C:membrane"/>
    <property type="evidence" value="ECO:0007669"/>
    <property type="project" value="UniProtKB-UniRule"/>
</dbReference>
<evidence type="ECO:0000313" key="4">
    <source>
        <dbReference type="EMBL" id="PMR72081.1"/>
    </source>
</evidence>
<dbReference type="Pfam" id="PF00691">
    <property type="entry name" value="OmpA"/>
    <property type="match status" value="1"/>
</dbReference>
<name>A0A2N7TV56_9GAMM</name>
<dbReference type="SUPFAM" id="SSF103088">
    <property type="entry name" value="OmpA-like"/>
    <property type="match status" value="1"/>
</dbReference>
<comment type="caution">
    <text evidence="4">The sequence shown here is derived from an EMBL/GenBank/DDBJ whole genome shotgun (WGS) entry which is preliminary data.</text>
</comment>
<reference evidence="4 5" key="1">
    <citation type="submission" date="2018-01" db="EMBL/GenBank/DDBJ databases">
        <title>Halomonas endophytica sp. nov., isolated from storage liquid in the stems of Populus euphratica.</title>
        <authorList>
            <person name="Chen C."/>
        </authorList>
    </citation>
    <scope>NUCLEOTIDE SEQUENCE [LARGE SCALE GENOMIC DNA]</scope>
    <source>
        <strain evidence="4 5">MC28</strain>
    </source>
</reference>
<keyword evidence="2" id="KW-1133">Transmembrane helix</keyword>
<protein>
    <submittedName>
        <fullName evidence="4">Cell envelope biogenesis protein OmpA</fullName>
    </submittedName>
</protein>
<evidence type="ECO:0000256" key="2">
    <source>
        <dbReference type="SAM" id="Phobius"/>
    </source>
</evidence>
<dbReference type="PROSITE" id="PS51123">
    <property type="entry name" value="OMPA_2"/>
    <property type="match status" value="1"/>
</dbReference>
<keyword evidence="5" id="KW-1185">Reference proteome</keyword>
<dbReference type="RefSeq" id="WP_102655546.1">
    <property type="nucleotide sequence ID" value="NZ_PNRF01000047.1"/>
</dbReference>
<dbReference type="OrthoDB" id="9793443at2"/>
<dbReference type="InterPro" id="IPR006665">
    <property type="entry name" value="OmpA-like"/>
</dbReference>
<feature type="transmembrane region" description="Helical" evidence="2">
    <location>
        <begin position="20"/>
        <end position="43"/>
    </location>
</feature>
<evidence type="ECO:0000256" key="1">
    <source>
        <dbReference type="PROSITE-ProRule" id="PRU00473"/>
    </source>
</evidence>
<gene>
    <name evidence="4" type="ORF">C1H69_22115</name>
</gene>
<dbReference type="AlphaFoldDB" id="A0A2N7TV56"/>
<keyword evidence="2" id="KW-0812">Transmembrane</keyword>
<dbReference type="InterPro" id="IPR036737">
    <property type="entry name" value="OmpA-like_sf"/>
</dbReference>
<organism evidence="4 5">
    <name type="scientific">Billgrantia endophytica</name>
    <dbReference type="NCBI Taxonomy" id="2033802"/>
    <lineage>
        <taxon>Bacteria</taxon>
        <taxon>Pseudomonadati</taxon>
        <taxon>Pseudomonadota</taxon>
        <taxon>Gammaproteobacteria</taxon>
        <taxon>Oceanospirillales</taxon>
        <taxon>Halomonadaceae</taxon>
        <taxon>Billgrantia</taxon>
    </lineage>
</organism>
<dbReference type="Gene3D" id="3.30.1330.60">
    <property type="entry name" value="OmpA-like domain"/>
    <property type="match status" value="1"/>
</dbReference>
<dbReference type="PANTHER" id="PTHR30329">
    <property type="entry name" value="STATOR ELEMENT OF FLAGELLAR MOTOR COMPLEX"/>
    <property type="match status" value="1"/>
</dbReference>
<evidence type="ECO:0000313" key="5">
    <source>
        <dbReference type="Proteomes" id="UP000235803"/>
    </source>
</evidence>
<dbReference type="EMBL" id="PNRF01000047">
    <property type="protein sequence ID" value="PMR72081.1"/>
    <property type="molecule type" value="Genomic_DNA"/>
</dbReference>
<proteinExistence type="predicted"/>
<dbReference type="Proteomes" id="UP000235803">
    <property type="component" value="Unassembled WGS sequence"/>
</dbReference>